<feature type="region of interest" description="Disordered" evidence="1">
    <location>
        <begin position="68"/>
        <end position="124"/>
    </location>
</feature>
<accession>A0A4Z2EVI6</accession>
<dbReference type="Proteomes" id="UP000314294">
    <property type="component" value="Unassembled WGS sequence"/>
</dbReference>
<feature type="compositionally biased region" description="Basic and acidic residues" evidence="1">
    <location>
        <begin position="68"/>
        <end position="84"/>
    </location>
</feature>
<protein>
    <recommendedName>
        <fullName evidence="5">Secreted protein</fullName>
    </recommendedName>
</protein>
<evidence type="ECO:0000313" key="4">
    <source>
        <dbReference type="Proteomes" id="UP000314294"/>
    </source>
</evidence>
<sequence>MYLLCEVGLLFSLATHEVGAQRGHLLPEGRRQFKCCTFSHEGTHLKVVFVGAAQQRLAAAADVGHARHEQEGRVVGEDVVKEPEPLVPGQDLGEQRLQQGPHVELGHRDAPSDPSLEFQDGRPPVSSGRFAAVTCEVTPQSTRCCSSSWS</sequence>
<evidence type="ECO:0000313" key="3">
    <source>
        <dbReference type="EMBL" id="TNN32819.1"/>
    </source>
</evidence>
<feature type="chain" id="PRO_5021317221" description="Secreted protein" evidence="2">
    <location>
        <begin position="21"/>
        <end position="150"/>
    </location>
</feature>
<keyword evidence="4" id="KW-1185">Reference proteome</keyword>
<organism evidence="3 4">
    <name type="scientific">Liparis tanakae</name>
    <name type="common">Tanaka's snailfish</name>
    <dbReference type="NCBI Taxonomy" id="230148"/>
    <lineage>
        <taxon>Eukaryota</taxon>
        <taxon>Metazoa</taxon>
        <taxon>Chordata</taxon>
        <taxon>Craniata</taxon>
        <taxon>Vertebrata</taxon>
        <taxon>Euteleostomi</taxon>
        <taxon>Actinopterygii</taxon>
        <taxon>Neopterygii</taxon>
        <taxon>Teleostei</taxon>
        <taxon>Neoteleostei</taxon>
        <taxon>Acanthomorphata</taxon>
        <taxon>Eupercaria</taxon>
        <taxon>Perciformes</taxon>
        <taxon>Cottioidei</taxon>
        <taxon>Cottales</taxon>
        <taxon>Liparidae</taxon>
        <taxon>Liparis</taxon>
    </lineage>
</organism>
<evidence type="ECO:0008006" key="5">
    <source>
        <dbReference type="Google" id="ProtNLM"/>
    </source>
</evidence>
<reference evidence="3 4" key="1">
    <citation type="submission" date="2019-03" db="EMBL/GenBank/DDBJ databases">
        <title>First draft genome of Liparis tanakae, snailfish: a comprehensive survey of snailfish specific genes.</title>
        <authorList>
            <person name="Kim W."/>
            <person name="Song I."/>
            <person name="Jeong J.-H."/>
            <person name="Kim D."/>
            <person name="Kim S."/>
            <person name="Ryu S."/>
            <person name="Song J.Y."/>
            <person name="Lee S.K."/>
        </authorList>
    </citation>
    <scope>NUCLEOTIDE SEQUENCE [LARGE SCALE GENOMIC DNA]</scope>
    <source>
        <tissue evidence="3">Muscle</tissue>
    </source>
</reference>
<name>A0A4Z2EVI6_9TELE</name>
<evidence type="ECO:0000256" key="2">
    <source>
        <dbReference type="SAM" id="SignalP"/>
    </source>
</evidence>
<proteinExistence type="predicted"/>
<gene>
    <name evidence="3" type="ORF">EYF80_057019</name>
</gene>
<keyword evidence="2" id="KW-0732">Signal</keyword>
<dbReference type="EMBL" id="SRLO01002483">
    <property type="protein sequence ID" value="TNN32819.1"/>
    <property type="molecule type" value="Genomic_DNA"/>
</dbReference>
<evidence type="ECO:0000256" key="1">
    <source>
        <dbReference type="SAM" id="MobiDB-lite"/>
    </source>
</evidence>
<feature type="signal peptide" evidence="2">
    <location>
        <begin position="1"/>
        <end position="20"/>
    </location>
</feature>
<comment type="caution">
    <text evidence="3">The sequence shown here is derived from an EMBL/GenBank/DDBJ whole genome shotgun (WGS) entry which is preliminary data.</text>
</comment>
<dbReference type="AlphaFoldDB" id="A0A4Z2EVI6"/>